<keyword evidence="1" id="KW-0812">Transmembrane</keyword>
<dbReference type="EMBL" id="CP015520">
    <property type="protein sequence ID" value="ANF21881.1"/>
    <property type="molecule type" value="Genomic_DNA"/>
</dbReference>
<feature type="transmembrane region" description="Helical" evidence="1">
    <location>
        <begin position="12"/>
        <end position="33"/>
    </location>
</feature>
<keyword evidence="1" id="KW-1133">Transmembrane helix</keyword>
<keyword evidence="1" id="KW-0472">Membrane</keyword>
<dbReference type="GeneID" id="28494663"/>
<dbReference type="KEGG" id="tpie:A7C91_00675"/>
<evidence type="ECO:0000313" key="3">
    <source>
        <dbReference type="Proteomes" id="UP000076969"/>
    </source>
</evidence>
<keyword evidence="3" id="KW-1185">Reference proteome</keyword>
<name>A0A172WEQ1_9EURY</name>
<sequence>MEDKDKRLIEYTIEAMLMAWLGYLFFYQNYLLYTWHRGLPLPSKWPFVLLGIGLGALFFWYELRELERELLEKEKRESGFAGVPVVAENEPLSKEGLEKASVNEES</sequence>
<accession>A0A172WEQ1</accession>
<reference evidence="3" key="1">
    <citation type="journal article" date="2016" name="Syst. Appl. Microbiol.">
        <title>Thermococcus piezophilus sp. nov., a novel hyperthermophilic and piezophilic archaeon with a broad pressure range for growth, isolated from a deepest hydrothermal vent at the Mid-Cayman Rise.</title>
        <authorList>
            <person name="Dalmasso C."/>
            <person name="Oger P."/>
            <person name="Selva G."/>
            <person name="Courtine D."/>
            <person name="L'Haridon S."/>
            <person name="Garlaschelli A."/>
            <person name="Roussel E."/>
            <person name="Miyazaki J."/>
            <person name="Reveillaud J."/>
            <person name="Jebbar M."/>
            <person name="Takai K."/>
            <person name="Maignien L."/>
            <person name="Alain K."/>
        </authorList>
    </citation>
    <scope>NUCLEOTIDE SEQUENCE [LARGE SCALE GENOMIC DNA]</scope>
    <source>
        <strain evidence="3">CDGS</strain>
    </source>
</reference>
<dbReference type="AlphaFoldDB" id="A0A172WEQ1"/>
<dbReference type="Proteomes" id="UP000076969">
    <property type="component" value="Chromosome"/>
</dbReference>
<proteinExistence type="predicted"/>
<organism evidence="2 3">
    <name type="scientific">Thermococcus piezophilus</name>
    <dbReference type="NCBI Taxonomy" id="1712654"/>
    <lineage>
        <taxon>Archaea</taxon>
        <taxon>Methanobacteriati</taxon>
        <taxon>Methanobacteriota</taxon>
        <taxon>Thermococci</taxon>
        <taxon>Thermococcales</taxon>
        <taxon>Thermococcaceae</taxon>
        <taxon>Thermococcus</taxon>
    </lineage>
</organism>
<gene>
    <name evidence="2" type="ORF">A7C91_00675</name>
</gene>
<protein>
    <submittedName>
        <fullName evidence="2">Uncharacterized protein</fullName>
    </submittedName>
</protein>
<evidence type="ECO:0000256" key="1">
    <source>
        <dbReference type="SAM" id="Phobius"/>
    </source>
</evidence>
<dbReference type="RefSeq" id="WP_068664040.1">
    <property type="nucleotide sequence ID" value="NZ_CP015520.1"/>
</dbReference>
<feature type="transmembrane region" description="Helical" evidence="1">
    <location>
        <begin position="45"/>
        <end position="63"/>
    </location>
</feature>
<evidence type="ECO:0000313" key="2">
    <source>
        <dbReference type="EMBL" id="ANF21881.1"/>
    </source>
</evidence>